<name>A0ACB6SED6_9PLEO</name>
<evidence type="ECO:0000313" key="2">
    <source>
        <dbReference type="Proteomes" id="UP000799754"/>
    </source>
</evidence>
<dbReference type="Proteomes" id="UP000799754">
    <property type="component" value="Unassembled WGS sequence"/>
</dbReference>
<organism evidence="1 2">
    <name type="scientific">Macroventuria anomochaeta</name>
    <dbReference type="NCBI Taxonomy" id="301207"/>
    <lineage>
        <taxon>Eukaryota</taxon>
        <taxon>Fungi</taxon>
        <taxon>Dikarya</taxon>
        <taxon>Ascomycota</taxon>
        <taxon>Pezizomycotina</taxon>
        <taxon>Dothideomycetes</taxon>
        <taxon>Pleosporomycetidae</taxon>
        <taxon>Pleosporales</taxon>
        <taxon>Pleosporineae</taxon>
        <taxon>Didymellaceae</taxon>
        <taxon>Macroventuria</taxon>
    </lineage>
</organism>
<gene>
    <name evidence="1" type="ORF">BU25DRAFT_149421</name>
</gene>
<proteinExistence type="predicted"/>
<keyword evidence="2" id="KW-1185">Reference proteome</keyword>
<dbReference type="EMBL" id="MU006703">
    <property type="protein sequence ID" value="KAF2632323.1"/>
    <property type="molecule type" value="Genomic_DNA"/>
</dbReference>
<comment type="caution">
    <text evidence="1">The sequence shown here is derived from an EMBL/GenBank/DDBJ whole genome shotgun (WGS) entry which is preliminary data.</text>
</comment>
<sequence>MKGIRSTETDNQPNGPVPKLISRVTVQAAGDNNPNDDYEEDKGDFVTDDTQYVANKKQIDWKQYDKCKRWLREVEGDK</sequence>
<reference evidence="1" key="1">
    <citation type="journal article" date="2020" name="Stud. Mycol.">
        <title>101 Dothideomycetes genomes: a test case for predicting lifestyles and emergence of pathogens.</title>
        <authorList>
            <person name="Haridas S."/>
            <person name="Albert R."/>
            <person name="Binder M."/>
            <person name="Bloem J."/>
            <person name="Labutti K."/>
            <person name="Salamov A."/>
            <person name="Andreopoulos B."/>
            <person name="Baker S."/>
            <person name="Barry K."/>
            <person name="Bills G."/>
            <person name="Bluhm B."/>
            <person name="Cannon C."/>
            <person name="Castanera R."/>
            <person name="Culley D."/>
            <person name="Daum C."/>
            <person name="Ezra D."/>
            <person name="Gonzalez J."/>
            <person name="Henrissat B."/>
            <person name="Kuo A."/>
            <person name="Liang C."/>
            <person name="Lipzen A."/>
            <person name="Lutzoni F."/>
            <person name="Magnuson J."/>
            <person name="Mondo S."/>
            <person name="Nolan M."/>
            <person name="Ohm R."/>
            <person name="Pangilinan J."/>
            <person name="Park H.-J."/>
            <person name="Ramirez L."/>
            <person name="Alfaro M."/>
            <person name="Sun H."/>
            <person name="Tritt A."/>
            <person name="Yoshinaga Y."/>
            <person name="Zwiers L.-H."/>
            <person name="Turgeon B."/>
            <person name="Goodwin S."/>
            <person name="Spatafora J."/>
            <person name="Crous P."/>
            <person name="Grigoriev I."/>
        </authorList>
    </citation>
    <scope>NUCLEOTIDE SEQUENCE</scope>
    <source>
        <strain evidence="1">CBS 525.71</strain>
    </source>
</reference>
<evidence type="ECO:0000313" key="1">
    <source>
        <dbReference type="EMBL" id="KAF2632323.1"/>
    </source>
</evidence>
<protein>
    <submittedName>
        <fullName evidence="1">Uncharacterized protein</fullName>
    </submittedName>
</protein>
<accession>A0ACB6SED6</accession>